<keyword evidence="8" id="KW-1133">Transmembrane helix</keyword>
<keyword evidence="3" id="KW-1134">Transmembrane beta strand</keyword>
<accession>M6UAU9</accession>
<dbReference type="Gene3D" id="2.40.160.60">
    <property type="entry name" value="Outer membrane protein transport protein (OMPP1/FadL/TodX)"/>
    <property type="match status" value="1"/>
</dbReference>
<proteinExistence type="inferred from homology"/>
<feature type="transmembrane region" description="Helical" evidence="8">
    <location>
        <begin position="27"/>
        <end position="51"/>
    </location>
</feature>
<name>M6UAU9_9LEPT</name>
<keyword evidence="7" id="KW-0998">Cell outer membrane</keyword>
<evidence type="ECO:0000256" key="8">
    <source>
        <dbReference type="SAM" id="Phobius"/>
    </source>
</evidence>
<comment type="caution">
    <text evidence="9">The sequence shown here is derived from an EMBL/GenBank/DDBJ whole genome shotgun (WGS) entry which is preliminary data.</text>
</comment>
<keyword evidence="5" id="KW-0732">Signal</keyword>
<evidence type="ECO:0000256" key="3">
    <source>
        <dbReference type="ARBA" id="ARBA00022452"/>
    </source>
</evidence>
<gene>
    <name evidence="9" type="ORF">LEP1GSC186_0476</name>
</gene>
<evidence type="ECO:0000256" key="6">
    <source>
        <dbReference type="ARBA" id="ARBA00023136"/>
    </source>
</evidence>
<dbReference type="EMBL" id="AHOP02000015">
    <property type="protein sequence ID" value="EMO42157.1"/>
    <property type="molecule type" value="Genomic_DNA"/>
</dbReference>
<dbReference type="Proteomes" id="UP000012153">
    <property type="component" value="Unassembled WGS sequence"/>
</dbReference>
<dbReference type="PANTHER" id="PTHR35093:SF8">
    <property type="entry name" value="OUTER MEMBRANE PROTEIN NMB0088-RELATED"/>
    <property type="match status" value="1"/>
</dbReference>
<dbReference type="PANTHER" id="PTHR35093">
    <property type="entry name" value="OUTER MEMBRANE PROTEIN NMB0088-RELATED"/>
    <property type="match status" value="1"/>
</dbReference>
<evidence type="ECO:0000256" key="7">
    <source>
        <dbReference type="ARBA" id="ARBA00023237"/>
    </source>
</evidence>
<dbReference type="Pfam" id="PF03349">
    <property type="entry name" value="Toluene_X"/>
    <property type="match status" value="1"/>
</dbReference>
<comment type="subcellular location">
    <subcellularLocation>
        <location evidence="1">Cell outer membrane</location>
        <topology evidence="1">Multi-pass membrane protein</topology>
    </subcellularLocation>
</comment>
<keyword evidence="4 8" id="KW-0812">Transmembrane</keyword>
<evidence type="ECO:0000256" key="5">
    <source>
        <dbReference type="ARBA" id="ARBA00022729"/>
    </source>
</evidence>
<dbReference type="GO" id="GO:0009279">
    <property type="term" value="C:cell outer membrane"/>
    <property type="evidence" value="ECO:0007669"/>
    <property type="project" value="UniProtKB-SubCell"/>
</dbReference>
<keyword evidence="6 8" id="KW-0472">Membrane</keyword>
<protein>
    <submittedName>
        <fullName evidence="9">Transporter, Ompp1/FadL/TodX family</fullName>
    </submittedName>
</protein>
<dbReference type="GO" id="GO:0015483">
    <property type="term" value="F:long-chain fatty acid transporting porin activity"/>
    <property type="evidence" value="ECO:0007669"/>
    <property type="project" value="TreeGrafter"/>
</dbReference>
<evidence type="ECO:0000256" key="4">
    <source>
        <dbReference type="ARBA" id="ARBA00022692"/>
    </source>
</evidence>
<comment type="similarity">
    <text evidence="2">Belongs to the OmpP1/FadL family.</text>
</comment>
<dbReference type="SUPFAM" id="SSF56935">
    <property type="entry name" value="Porins"/>
    <property type="match status" value="1"/>
</dbReference>
<evidence type="ECO:0000256" key="1">
    <source>
        <dbReference type="ARBA" id="ARBA00004571"/>
    </source>
</evidence>
<evidence type="ECO:0000256" key="2">
    <source>
        <dbReference type="ARBA" id="ARBA00008163"/>
    </source>
</evidence>
<sequence length="485" mass="54094">MKRKITFQKFKSYKVLHMQKTKIAFRFYFKILFFIWIGFISVNSLFGVGVFQPSHNARYAGMAGVNLAIGGSPMDLATNPANLVLNPKGGLEFGIGLPYIRSQYKDRFADTNPEIEYHNSQNYNILAPLPYFGLTLPLTDRLSYGVGIYVPGGGSGQVNGILRLTPNAQSLRDWSGVDVPGPIGDSKKIKEDLSTTFYVVKATNALAYRFGNFSVGAGIEMIYSKQIANQKFYDITHTLEIPGQGFDYRSKNAYSMGGIFGFSYLFTELFRIAYSYQTRSILPLDGGMQIGIGDVNNYRRTGVSATFNLPEKHGLGFSFGNESIKIGLDFLYYNYNSYDQTFKQRLEDPWFPTFLGKTNTITQNIAYHDAWAGAIGIEYKSDSFVYRGGYRYNTGVVRSEGISALQAGIMVQQLATLGLSFLSGKWSFDLAINYLFAKKVTADPGNNWAVLHSAFGPNDIRILNYSQSLQSDVPAILFGASYKFD</sequence>
<evidence type="ECO:0000313" key="9">
    <source>
        <dbReference type="EMBL" id="EMO42157.1"/>
    </source>
</evidence>
<reference evidence="9" key="1">
    <citation type="submission" date="2013-01" db="EMBL/GenBank/DDBJ databases">
        <authorList>
            <person name="Harkins D.M."/>
            <person name="Durkin A.S."/>
            <person name="Brinkac L.M."/>
            <person name="Haft D.H."/>
            <person name="Selengut J.D."/>
            <person name="Sanka R."/>
            <person name="DePew J."/>
            <person name="Purushe J."/>
            <person name="Matthias M.A."/>
            <person name="Vinetz J.M."/>
            <person name="Sutton G.G."/>
            <person name="Nierman W.C."/>
            <person name="Fouts D.E."/>
        </authorList>
    </citation>
    <scope>NUCLEOTIDE SEQUENCE [LARGE SCALE GENOMIC DNA]</scope>
    <source>
        <strain evidence="9">ZUN142</strain>
    </source>
</reference>
<dbReference type="AlphaFoldDB" id="M6UAU9"/>
<dbReference type="FunFam" id="2.40.160.60:FF:000011">
    <property type="entry name" value="Long-chain fatty acid transport protein"/>
    <property type="match status" value="1"/>
</dbReference>
<dbReference type="InterPro" id="IPR005017">
    <property type="entry name" value="OMPP1/FadL/TodX"/>
</dbReference>
<organism evidence="9">
    <name type="scientific">Leptospira noguchii serovar Autumnalis str. ZUN142</name>
    <dbReference type="NCBI Taxonomy" id="1085540"/>
    <lineage>
        <taxon>Bacteria</taxon>
        <taxon>Pseudomonadati</taxon>
        <taxon>Spirochaetota</taxon>
        <taxon>Spirochaetia</taxon>
        <taxon>Leptospirales</taxon>
        <taxon>Leptospiraceae</taxon>
        <taxon>Leptospira</taxon>
    </lineage>
</organism>